<proteinExistence type="predicted"/>
<dbReference type="RefSeq" id="WP_256615941.1">
    <property type="nucleotide sequence ID" value="NZ_JANIBK010000077.1"/>
</dbReference>
<dbReference type="Proteomes" id="UP001524586">
    <property type="component" value="Unassembled WGS sequence"/>
</dbReference>
<protein>
    <submittedName>
        <fullName evidence="1">Uncharacterized protein</fullName>
    </submittedName>
</protein>
<evidence type="ECO:0000313" key="1">
    <source>
        <dbReference type="EMBL" id="MCQ8129510.1"/>
    </source>
</evidence>
<comment type="caution">
    <text evidence="1">The sequence shown here is derived from an EMBL/GenBank/DDBJ whole genome shotgun (WGS) entry which is preliminary data.</text>
</comment>
<dbReference type="EMBL" id="JANIBK010000077">
    <property type="protein sequence ID" value="MCQ8129510.1"/>
    <property type="molecule type" value="Genomic_DNA"/>
</dbReference>
<sequence>MKFLTILVLAGLAYGGVRFLLGLVKELAEIASEAWHSGETEQ</sequence>
<evidence type="ECO:0000313" key="2">
    <source>
        <dbReference type="Proteomes" id="UP001524586"/>
    </source>
</evidence>
<organism evidence="1 2">
    <name type="scientific">Methylomonas rivi</name>
    <dbReference type="NCBI Taxonomy" id="2952226"/>
    <lineage>
        <taxon>Bacteria</taxon>
        <taxon>Pseudomonadati</taxon>
        <taxon>Pseudomonadota</taxon>
        <taxon>Gammaproteobacteria</taxon>
        <taxon>Methylococcales</taxon>
        <taxon>Methylococcaceae</taxon>
        <taxon>Methylomonas</taxon>
    </lineage>
</organism>
<reference evidence="1 2" key="1">
    <citation type="submission" date="2022-07" db="EMBL/GenBank/DDBJ databases">
        <title>Methylomonas rivi sp. nov., Methylomonas rosea sp. nov., Methylomonas aureus sp. nov. and Methylomonas subterranea sp. nov., four novel methanotrophs isolated from a freshwater creek and the deep terrestrial subsurface.</title>
        <authorList>
            <person name="Abin C."/>
            <person name="Sankaranarayanan K."/>
            <person name="Garner C."/>
            <person name="Sindelar R."/>
            <person name="Kotary K."/>
            <person name="Garner R."/>
            <person name="Barclay S."/>
            <person name="Lawson P."/>
            <person name="Krumholz L."/>
        </authorList>
    </citation>
    <scope>NUCLEOTIDE SEQUENCE [LARGE SCALE GENOMIC DNA]</scope>
    <source>
        <strain evidence="1 2">WSC-6</strain>
    </source>
</reference>
<name>A0ABT1U6M5_9GAMM</name>
<gene>
    <name evidence="1" type="ORF">NP596_13685</name>
</gene>
<keyword evidence="2" id="KW-1185">Reference proteome</keyword>
<accession>A0ABT1U6M5</accession>